<dbReference type="PANTHER" id="PTHR42852:SF13">
    <property type="entry name" value="PROTEIN DIPZ"/>
    <property type="match status" value="1"/>
</dbReference>
<keyword evidence="1" id="KW-1015">Disulfide bond</keyword>
<sequence>MKRRNQAFYRSVLIILLCGVGFMYSQSETVYQRLEESVAATVQSGVQVGQVAVPFSLNTLSGEEISLEDYAGKNVVLHFFATWCSPCQDEMPLIVEMEKRLKQEGRELVVVNLTSQEQSKSDIRPFLQYFKATFDPLLDEKGEVMKAYQVIGIPTTLVINEEGIIVERINGGLSKDMMEELIFTN</sequence>
<organism evidence="3 4">
    <name type="scientific">Halalkalibacter suaedae</name>
    <dbReference type="NCBI Taxonomy" id="2822140"/>
    <lineage>
        <taxon>Bacteria</taxon>
        <taxon>Bacillati</taxon>
        <taxon>Bacillota</taxon>
        <taxon>Bacilli</taxon>
        <taxon>Bacillales</taxon>
        <taxon>Bacillaceae</taxon>
        <taxon>Halalkalibacter</taxon>
    </lineage>
</organism>
<dbReference type="InterPro" id="IPR013766">
    <property type="entry name" value="Thioredoxin_domain"/>
</dbReference>
<protein>
    <submittedName>
        <fullName evidence="3">Redoxin domain-containing protein</fullName>
    </submittedName>
</protein>
<dbReference type="InterPro" id="IPR000866">
    <property type="entry name" value="AhpC/TSA"/>
</dbReference>
<dbReference type="Gene3D" id="3.40.30.10">
    <property type="entry name" value="Glutaredoxin"/>
    <property type="match status" value="1"/>
</dbReference>
<dbReference type="PANTHER" id="PTHR42852">
    <property type="entry name" value="THIOL:DISULFIDE INTERCHANGE PROTEIN DSBE"/>
    <property type="match status" value="1"/>
</dbReference>
<dbReference type="Pfam" id="PF00578">
    <property type="entry name" value="AhpC-TSA"/>
    <property type="match status" value="1"/>
</dbReference>
<name>A0A941AMS2_9BACI</name>
<dbReference type="RefSeq" id="WP_210594913.1">
    <property type="nucleotide sequence ID" value="NZ_JAGKSQ010000001.1"/>
</dbReference>
<dbReference type="EMBL" id="JAGKSQ010000001">
    <property type="protein sequence ID" value="MBP3949527.1"/>
    <property type="molecule type" value="Genomic_DNA"/>
</dbReference>
<dbReference type="PROSITE" id="PS51352">
    <property type="entry name" value="THIOREDOXIN_2"/>
    <property type="match status" value="1"/>
</dbReference>
<dbReference type="AlphaFoldDB" id="A0A941AMS2"/>
<keyword evidence="4" id="KW-1185">Reference proteome</keyword>
<comment type="caution">
    <text evidence="3">The sequence shown here is derived from an EMBL/GenBank/DDBJ whole genome shotgun (WGS) entry which is preliminary data.</text>
</comment>
<dbReference type="GO" id="GO:0016491">
    <property type="term" value="F:oxidoreductase activity"/>
    <property type="evidence" value="ECO:0007669"/>
    <property type="project" value="InterPro"/>
</dbReference>
<evidence type="ECO:0000256" key="1">
    <source>
        <dbReference type="ARBA" id="ARBA00023157"/>
    </source>
</evidence>
<evidence type="ECO:0000313" key="3">
    <source>
        <dbReference type="EMBL" id="MBP3949527.1"/>
    </source>
</evidence>
<evidence type="ECO:0000313" key="4">
    <source>
        <dbReference type="Proteomes" id="UP000678228"/>
    </source>
</evidence>
<feature type="domain" description="Thioredoxin" evidence="2">
    <location>
        <begin position="46"/>
        <end position="185"/>
    </location>
</feature>
<dbReference type="InterPro" id="IPR036249">
    <property type="entry name" value="Thioredoxin-like_sf"/>
</dbReference>
<dbReference type="Proteomes" id="UP000678228">
    <property type="component" value="Unassembled WGS sequence"/>
</dbReference>
<dbReference type="CDD" id="cd02966">
    <property type="entry name" value="TlpA_like_family"/>
    <property type="match status" value="1"/>
</dbReference>
<reference evidence="3" key="1">
    <citation type="submission" date="2021-03" db="EMBL/GenBank/DDBJ databases">
        <title>Bacillus suaedae sp. nov., isolated from Suaeda aralocaspica.</title>
        <authorList>
            <person name="Lei R.F.R."/>
        </authorList>
    </citation>
    <scope>NUCLEOTIDE SEQUENCE</scope>
    <source>
        <strain evidence="3">YZJH907-2</strain>
    </source>
</reference>
<dbReference type="SUPFAM" id="SSF52833">
    <property type="entry name" value="Thioredoxin-like"/>
    <property type="match status" value="1"/>
</dbReference>
<evidence type="ECO:0000259" key="2">
    <source>
        <dbReference type="PROSITE" id="PS51352"/>
    </source>
</evidence>
<dbReference type="GO" id="GO:0016209">
    <property type="term" value="F:antioxidant activity"/>
    <property type="evidence" value="ECO:0007669"/>
    <property type="project" value="InterPro"/>
</dbReference>
<dbReference type="InterPro" id="IPR050553">
    <property type="entry name" value="Thioredoxin_ResA/DsbE_sf"/>
</dbReference>
<accession>A0A941AMS2</accession>
<gene>
    <name evidence="3" type="ORF">J7W16_00180</name>
</gene>
<proteinExistence type="predicted"/>